<evidence type="ECO:0000256" key="15">
    <source>
        <dbReference type="PIRSR" id="PIRSR000517-1"/>
    </source>
</evidence>
<dbReference type="InterPro" id="IPR015422">
    <property type="entry name" value="PyrdxlP-dep_Trfase_small"/>
</dbReference>
<dbReference type="VEuPathDB" id="TriTrypDB:C4B63_101g3"/>
<evidence type="ECO:0000256" key="6">
    <source>
        <dbReference type="ARBA" id="ARBA00015959"/>
    </source>
</evidence>
<keyword evidence="8 17" id="KW-0808">Transferase</keyword>
<feature type="domain" description="Aminotransferase class I/classII large" evidence="16">
    <location>
        <begin position="34"/>
        <end position="406"/>
    </location>
</feature>
<dbReference type="EC" id="2.6.1.5" evidence="5"/>
<dbReference type="GO" id="GO:0030170">
    <property type="term" value="F:pyridoxal phosphate binding"/>
    <property type="evidence" value="ECO:0007669"/>
    <property type="project" value="InterPro"/>
</dbReference>
<dbReference type="PIRSF" id="PIRSF000517">
    <property type="entry name" value="Tyr_transaminase"/>
    <property type="match status" value="1"/>
</dbReference>
<evidence type="ECO:0000313" key="17">
    <source>
        <dbReference type="EMBL" id="PWU87099.1"/>
    </source>
</evidence>
<keyword evidence="9" id="KW-0828">Tyrosine catabolism</keyword>
<evidence type="ECO:0000256" key="9">
    <source>
        <dbReference type="ARBA" id="ARBA00022878"/>
    </source>
</evidence>
<dbReference type="AlphaFoldDB" id="A0A2V2USK0"/>
<dbReference type="InterPro" id="IPR015424">
    <property type="entry name" value="PyrdxlP-dep_Trfase"/>
</dbReference>
<comment type="catalytic activity">
    <reaction evidence="13">
        <text>L-tyrosine + 2-oxoglutarate = 3-(4-hydroxyphenyl)pyruvate + L-glutamate</text>
        <dbReference type="Rhea" id="RHEA:15093"/>
        <dbReference type="ChEBI" id="CHEBI:16810"/>
        <dbReference type="ChEBI" id="CHEBI:29985"/>
        <dbReference type="ChEBI" id="CHEBI:36242"/>
        <dbReference type="ChEBI" id="CHEBI:58315"/>
        <dbReference type="EC" id="2.6.1.5"/>
    </reaction>
</comment>
<accession>A0A2V2USK0</accession>
<gene>
    <name evidence="17" type="ORF">C4B63_101g3</name>
</gene>
<dbReference type="VEuPathDB" id="TriTrypDB:TcCLB.508535.50"/>
<evidence type="ECO:0000256" key="13">
    <source>
        <dbReference type="ARBA" id="ARBA00047798"/>
    </source>
</evidence>
<reference evidence="17 18" key="1">
    <citation type="journal article" date="2018" name="Microb. Genom.">
        <title>Expanding an expanded genome: long-read sequencing of Trypanosoma cruzi.</title>
        <authorList>
            <person name="Berna L."/>
            <person name="Rodriguez M."/>
            <person name="Chiribao M.L."/>
            <person name="Parodi-Talice A."/>
            <person name="Pita S."/>
            <person name="Rijo G."/>
            <person name="Alvarez-Valin F."/>
            <person name="Robello C."/>
        </authorList>
    </citation>
    <scope>NUCLEOTIDE SEQUENCE [LARGE SCALE GENOMIC DNA]</scope>
    <source>
        <strain evidence="17 18">Dm28c</strain>
    </source>
</reference>
<dbReference type="PANTHER" id="PTHR45744:SF2">
    <property type="entry name" value="TYROSINE AMINOTRANSFERASE"/>
    <property type="match status" value="1"/>
</dbReference>
<dbReference type="VEuPathDB" id="TriTrypDB:BCY84_22859"/>
<evidence type="ECO:0000256" key="10">
    <source>
        <dbReference type="ARBA" id="ARBA00022898"/>
    </source>
</evidence>
<evidence type="ECO:0000256" key="3">
    <source>
        <dbReference type="ARBA" id="ARBA00007441"/>
    </source>
</evidence>
<dbReference type="VEuPathDB" id="TriTrypDB:TCDM_06595"/>
<dbReference type="UniPathway" id="UPA00139">
    <property type="reaction ID" value="UER00338"/>
</dbReference>
<evidence type="ECO:0000256" key="4">
    <source>
        <dbReference type="ARBA" id="ARBA00011738"/>
    </source>
</evidence>
<dbReference type="PROSITE" id="PS00105">
    <property type="entry name" value="AA_TRANSFER_CLASS_1"/>
    <property type="match status" value="1"/>
</dbReference>
<evidence type="ECO:0000256" key="14">
    <source>
        <dbReference type="PIRNR" id="PIRNR000517"/>
    </source>
</evidence>
<comment type="caution">
    <text evidence="17">The sequence shown here is derived from an EMBL/GenBank/DDBJ whole genome shotgun (WGS) entry which is preliminary data.</text>
</comment>
<dbReference type="GO" id="GO:0006572">
    <property type="term" value="P:L-tyrosine catabolic process"/>
    <property type="evidence" value="ECO:0007669"/>
    <property type="project" value="UniProtKB-KW"/>
</dbReference>
<evidence type="ECO:0000256" key="2">
    <source>
        <dbReference type="ARBA" id="ARBA00005203"/>
    </source>
</evidence>
<evidence type="ECO:0000256" key="11">
    <source>
        <dbReference type="ARBA" id="ARBA00023232"/>
    </source>
</evidence>
<evidence type="ECO:0000256" key="8">
    <source>
        <dbReference type="ARBA" id="ARBA00022679"/>
    </source>
</evidence>
<evidence type="ECO:0000256" key="12">
    <source>
        <dbReference type="ARBA" id="ARBA00031696"/>
    </source>
</evidence>
<comment type="cofactor">
    <cofactor evidence="1 14 15">
        <name>pyridoxal 5'-phosphate</name>
        <dbReference type="ChEBI" id="CHEBI:597326"/>
    </cofactor>
</comment>
<dbReference type="Gene3D" id="3.90.1150.10">
    <property type="entry name" value="Aspartate Aminotransferase, domain 1"/>
    <property type="match status" value="1"/>
</dbReference>
<dbReference type="InterPro" id="IPR015421">
    <property type="entry name" value="PyrdxlP-dep_Trfase_major"/>
</dbReference>
<dbReference type="CDD" id="cd00609">
    <property type="entry name" value="AAT_like"/>
    <property type="match status" value="1"/>
</dbReference>
<keyword evidence="11" id="KW-0585">Phenylalanine catabolism</keyword>
<feature type="modified residue" description="N6-(pyridoxal phosphate)lysine" evidence="15">
    <location>
        <position position="253"/>
    </location>
</feature>
<dbReference type="Proteomes" id="UP000246121">
    <property type="component" value="Unassembled WGS sequence"/>
</dbReference>
<dbReference type="PANTHER" id="PTHR45744">
    <property type="entry name" value="TYROSINE AMINOTRANSFERASE"/>
    <property type="match status" value="1"/>
</dbReference>
<dbReference type="VEuPathDB" id="TriTrypDB:TcG_12830"/>
<evidence type="ECO:0000256" key="1">
    <source>
        <dbReference type="ARBA" id="ARBA00001933"/>
    </source>
</evidence>
<comment type="similarity">
    <text evidence="3 14">Belongs to the class-I pyridoxal-phosphate-dependent aminotransferase family.</text>
</comment>
<dbReference type="VEuPathDB" id="TriTrypDB:TcCL_ESM10819"/>
<dbReference type="NCBIfam" id="TIGR01265">
    <property type="entry name" value="tyr_nico_aTase"/>
    <property type="match status" value="1"/>
</dbReference>
<comment type="pathway">
    <text evidence="2">Amino-acid degradation; L-phenylalanine degradation; acetoacetate and fumarate from L-phenylalanine: step 2/6.</text>
</comment>
<dbReference type="NCBIfam" id="TIGR01264">
    <property type="entry name" value="tyr_amTase_E"/>
    <property type="match status" value="1"/>
</dbReference>
<protein>
    <recommendedName>
        <fullName evidence="6">Tyrosine aminotransferase</fullName>
        <ecNumber evidence="5">2.6.1.5</ecNumber>
    </recommendedName>
    <alternativeName>
        <fullName evidence="12">L-tyrosine:2-oxoglutarate aminotransferase</fullName>
    </alternativeName>
</protein>
<dbReference type="InterPro" id="IPR005957">
    <property type="entry name" value="Tyrosine_aminoTrfase"/>
</dbReference>
<dbReference type="VEuPathDB" id="TriTrypDB:C3747_114g58"/>
<comment type="subunit">
    <text evidence="4">Homodimer.</text>
</comment>
<dbReference type="InterPro" id="IPR004839">
    <property type="entry name" value="Aminotransferase_I/II_large"/>
</dbReference>
<dbReference type="EMBL" id="PRFA01000101">
    <property type="protein sequence ID" value="PWU87099.1"/>
    <property type="molecule type" value="Genomic_DNA"/>
</dbReference>
<dbReference type="VEuPathDB" id="TriTrypDB:TcBrA4_0018030"/>
<sequence>MSSWDVSMSNHAGLVFNPIRTVSDNAKPSPSPKPIIKLSVGDPTLDKNLLTSAAQIKKLKEAIDSQECNGYFPTVGSPEAREAVATWWRNSFVHKEELKSTIVKDNVVLCSGGSHGILMAITAICDAGDYALVPQPGFPHYETVCKAYGIGMHFYNCRPENDWEADLEEIRRLKDDKTKLLIVTNPSNPCGSNFSRKHVEDIVRLAEELRLPLFSDEIYAGMVFKGKDPNATFTSVADFETTVPRVILGGTAKNLVVPGWRLGWLLYVDPHGNGPSFLEGLKRVGMLVCGPCTVVQAALGEALLNTPQEHLDQIVAKIEESAMYLYNHIGECIGLAPTMPRGAMYLMSRIDLEKYRDIKTDVEFFEKLLEEENVQVLPGTIFHAPGFTRLTTTRPVEVYREAVERIKAFCQRHAAV</sequence>
<dbReference type="VEuPathDB" id="TriTrypDB:TcCLB.510565.11"/>
<dbReference type="InterPro" id="IPR005958">
    <property type="entry name" value="TyrNic_aminoTrfase"/>
</dbReference>
<dbReference type="GO" id="GO:0006559">
    <property type="term" value="P:L-phenylalanine catabolic process"/>
    <property type="evidence" value="ECO:0007669"/>
    <property type="project" value="UniProtKB-UniPathway"/>
</dbReference>
<dbReference type="InterPro" id="IPR004838">
    <property type="entry name" value="NHTrfase_class1_PyrdxlP-BS"/>
</dbReference>
<proteinExistence type="inferred from homology"/>
<evidence type="ECO:0000256" key="5">
    <source>
        <dbReference type="ARBA" id="ARBA00012749"/>
    </source>
</evidence>
<dbReference type="Gene3D" id="3.40.640.10">
    <property type="entry name" value="Type I PLP-dependent aspartate aminotransferase-like (Major domain)"/>
    <property type="match status" value="1"/>
</dbReference>
<dbReference type="VEuPathDB" id="TriTrypDB:TCSYLVIO_005122"/>
<name>A0A2V2USK0_TRYCR</name>
<dbReference type="VEuPathDB" id="TriTrypDB:TcYC6_0085550"/>
<dbReference type="VEuPathDB" id="TriTrypDB:TcCLB.510187.40"/>
<dbReference type="SUPFAM" id="SSF53383">
    <property type="entry name" value="PLP-dependent transferases"/>
    <property type="match status" value="1"/>
</dbReference>
<evidence type="ECO:0000256" key="7">
    <source>
        <dbReference type="ARBA" id="ARBA00022576"/>
    </source>
</evidence>
<dbReference type="GO" id="GO:0004838">
    <property type="term" value="F:L-tyrosine-2-oxoglutarate transaminase activity"/>
    <property type="evidence" value="ECO:0007669"/>
    <property type="project" value="InterPro"/>
</dbReference>
<evidence type="ECO:0000313" key="18">
    <source>
        <dbReference type="Proteomes" id="UP000246121"/>
    </source>
</evidence>
<keyword evidence="10 14" id="KW-0663">Pyridoxal phosphate</keyword>
<dbReference type="VEuPathDB" id="TriTrypDB:Tc_MARK_1849"/>
<keyword evidence="7 17" id="KW-0032">Aminotransferase</keyword>
<dbReference type="Pfam" id="PF00155">
    <property type="entry name" value="Aminotran_1_2"/>
    <property type="match status" value="1"/>
</dbReference>
<evidence type="ECO:0000259" key="16">
    <source>
        <dbReference type="Pfam" id="PF00155"/>
    </source>
</evidence>
<organism evidence="17 18">
    <name type="scientific">Trypanosoma cruzi</name>
    <dbReference type="NCBI Taxonomy" id="5693"/>
    <lineage>
        <taxon>Eukaryota</taxon>
        <taxon>Discoba</taxon>
        <taxon>Euglenozoa</taxon>
        <taxon>Kinetoplastea</taxon>
        <taxon>Metakinetoplastina</taxon>
        <taxon>Trypanosomatida</taxon>
        <taxon>Trypanosomatidae</taxon>
        <taxon>Trypanosoma</taxon>
        <taxon>Schizotrypanum</taxon>
    </lineage>
</organism>